<dbReference type="EMBL" id="CP066701">
    <property type="protein sequence ID" value="QQX25359.1"/>
    <property type="molecule type" value="Genomic_DNA"/>
</dbReference>
<feature type="transmembrane region" description="Helical" evidence="1">
    <location>
        <begin position="55"/>
        <end position="88"/>
    </location>
</feature>
<dbReference type="RefSeq" id="WP_066227779.1">
    <property type="nucleotide sequence ID" value="NZ_CP066701.1"/>
</dbReference>
<dbReference type="InterPro" id="IPR016975">
    <property type="entry name" value="Cell_wall_LiaF"/>
</dbReference>
<evidence type="ECO:0000313" key="4">
    <source>
        <dbReference type="EMBL" id="QQX25359.1"/>
    </source>
</evidence>
<keyword evidence="5" id="KW-1185">Reference proteome</keyword>
<feature type="transmembrane region" description="Helical" evidence="1">
    <location>
        <begin position="12"/>
        <end position="43"/>
    </location>
</feature>
<evidence type="ECO:0000256" key="1">
    <source>
        <dbReference type="SAM" id="Phobius"/>
    </source>
</evidence>
<gene>
    <name evidence="3" type="ORF">B4102_0329</name>
    <name evidence="4" type="ORF">JGZ69_22180</name>
</gene>
<sequence length="239" mass="27377">MRTRSDQNMPTWIILVAVVGILFEISFNSESLIMLGISALLIYFGWKKNNRSSGIIFIIIGISIGIITILTTVVFKILMFSILIYLLFRYRKKKKEPKIIKVETVDPSTHAKINRKQPYIKNKLFGSQRIENNIYEWDDINIQCGLGKTVIDLSMTMLPLGESTVMIRGIAGNIQLLIPYDVAITVNHSSFTGNVKIYDMEENVFNQNIIYYSENYEESSRKIKIITSLPIGDFEVKHV</sequence>
<feature type="domain" description="Cell wall-active antibiotics response LiaF-like C-terminal" evidence="2">
    <location>
        <begin position="125"/>
        <end position="236"/>
    </location>
</feature>
<evidence type="ECO:0000313" key="5">
    <source>
        <dbReference type="Proteomes" id="UP000075666"/>
    </source>
</evidence>
<dbReference type="EMBL" id="LQYN01000016">
    <property type="protein sequence ID" value="KYD10145.1"/>
    <property type="molecule type" value="Genomic_DNA"/>
</dbReference>
<dbReference type="PIRSF" id="PIRSF031509">
    <property type="entry name" value="Cell_wall_LiaF/YvqF"/>
    <property type="match status" value="1"/>
</dbReference>
<dbReference type="Proteomes" id="UP000595512">
    <property type="component" value="Chromosome"/>
</dbReference>
<dbReference type="InterPro" id="IPR047793">
    <property type="entry name" value="LiaF_C"/>
</dbReference>
<keyword evidence="1" id="KW-1133">Transmembrane helix</keyword>
<evidence type="ECO:0000259" key="2">
    <source>
        <dbReference type="Pfam" id="PF09922"/>
    </source>
</evidence>
<dbReference type="Proteomes" id="UP000075666">
    <property type="component" value="Unassembled WGS sequence"/>
</dbReference>
<evidence type="ECO:0000313" key="3">
    <source>
        <dbReference type="EMBL" id="KYD10145.1"/>
    </source>
</evidence>
<keyword evidence="1" id="KW-0472">Membrane</keyword>
<dbReference type="KEGG" id="hspo:JGZ69_22180"/>
<reference evidence="4 6" key="2">
    <citation type="submission" date="2020-12" db="EMBL/GenBank/DDBJ databases">
        <title>Taxonomic evaluation of the Bacillus sporothermodurans group of bacteria based on whole genome sequences.</title>
        <authorList>
            <person name="Fiedler G."/>
            <person name="Herbstmann A.-D."/>
            <person name="Doll E."/>
            <person name="Wenning M."/>
            <person name="Brinks E."/>
            <person name="Kabisch J."/>
            <person name="Breitenwieser F."/>
            <person name="Lappann M."/>
            <person name="Boehnlein C."/>
            <person name="Franz C."/>
        </authorList>
    </citation>
    <scope>NUCLEOTIDE SEQUENCE [LARGE SCALE GENOMIC DNA]</scope>
    <source>
        <strain evidence="4 6">DSM 10599</strain>
    </source>
</reference>
<keyword evidence="1" id="KW-0812">Transmembrane</keyword>
<dbReference type="AlphaFoldDB" id="A0A150LD21"/>
<dbReference type="GeneID" id="62499965"/>
<dbReference type="STRING" id="46224.B4102_0329"/>
<dbReference type="InterPro" id="IPR024425">
    <property type="entry name" value="LiaF-like_C"/>
</dbReference>
<organism evidence="3 5">
    <name type="scientific">Heyndrickxia sporothermodurans</name>
    <dbReference type="NCBI Taxonomy" id="46224"/>
    <lineage>
        <taxon>Bacteria</taxon>
        <taxon>Bacillati</taxon>
        <taxon>Bacillota</taxon>
        <taxon>Bacilli</taxon>
        <taxon>Bacillales</taxon>
        <taxon>Bacillaceae</taxon>
        <taxon>Heyndrickxia</taxon>
    </lineage>
</organism>
<accession>A0A150LD21</accession>
<dbReference type="OrthoDB" id="2351415at2"/>
<proteinExistence type="predicted"/>
<dbReference type="GO" id="GO:0016020">
    <property type="term" value="C:membrane"/>
    <property type="evidence" value="ECO:0007669"/>
    <property type="project" value="InterPro"/>
</dbReference>
<protein>
    <submittedName>
        <fullName evidence="4">Cell wall-active antibiotics response protein</fullName>
    </submittedName>
</protein>
<dbReference type="NCBIfam" id="NF040535">
    <property type="entry name" value="LiaF_C_term"/>
    <property type="match status" value="1"/>
</dbReference>
<dbReference type="PATRIC" id="fig|46224.3.peg.1198"/>
<evidence type="ECO:0000313" key="6">
    <source>
        <dbReference type="Proteomes" id="UP000595512"/>
    </source>
</evidence>
<dbReference type="Pfam" id="PF09922">
    <property type="entry name" value="LiaF-like_C"/>
    <property type="match status" value="1"/>
</dbReference>
<name>A0A150LD21_9BACI</name>
<reference evidence="3 5" key="1">
    <citation type="submission" date="2016-01" db="EMBL/GenBank/DDBJ databases">
        <title>Genome Sequences of Twelve Sporeforming Bacillus Species Isolated from Foods.</title>
        <authorList>
            <person name="Berendsen E.M."/>
            <person name="Wells-Bennik M.H."/>
            <person name="Krawcyk A.O."/>
            <person name="De Jong A."/>
            <person name="Holsappel S."/>
            <person name="Eijlander R.T."/>
            <person name="Kuipers O.P."/>
        </authorList>
    </citation>
    <scope>NUCLEOTIDE SEQUENCE [LARGE SCALE GENOMIC DNA]</scope>
    <source>
        <strain evidence="3 5">B4102</strain>
    </source>
</reference>